<feature type="transmembrane region" description="Helical" evidence="1">
    <location>
        <begin position="58"/>
        <end position="82"/>
    </location>
</feature>
<dbReference type="Proteomes" id="UP001145021">
    <property type="component" value="Unassembled WGS sequence"/>
</dbReference>
<feature type="transmembrane region" description="Helical" evidence="1">
    <location>
        <begin position="28"/>
        <end position="46"/>
    </location>
</feature>
<evidence type="ECO:0000259" key="2">
    <source>
        <dbReference type="PROSITE" id="PS50132"/>
    </source>
</evidence>
<keyword evidence="1" id="KW-0472">Membrane</keyword>
<keyword evidence="4" id="KW-1185">Reference proteome</keyword>
<feature type="transmembrane region" description="Helical" evidence="1">
    <location>
        <begin position="324"/>
        <end position="349"/>
    </location>
</feature>
<proteinExistence type="predicted"/>
<dbReference type="InterPro" id="IPR036305">
    <property type="entry name" value="RGS_sf"/>
</dbReference>
<feature type="transmembrane region" description="Helical" evidence="1">
    <location>
        <begin position="260"/>
        <end position="282"/>
    </location>
</feature>
<keyword evidence="1" id="KW-1133">Transmembrane helix</keyword>
<dbReference type="Gene3D" id="1.10.167.10">
    <property type="entry name" value="Regulator of G-protein Signalling 4, domain 2"/>
    <property type="match status" value="1"/>
</dbReference>
<sequence length="577" mass="64712">MARPTVEGTLSPDSVAYKVRVGVLMSVYVLYVFYVVGTFAMFLIKARDKHSGLSQRNVPLITFLVVSCFLMGTVGMISTAFWSWPAFLRLWLTNISYTVMYSTVAARGMKHIVVSNLHNTTNKLAGGNNPGFKNMMPSTNDIGFMNRGNRNRNGSQSSIFSNTDFDNTDVSNSDEKKIVRDLDKQVRQASMRLENGPELKMYKQLQKYTKMQRYTTDKALFLFVIGHFVLALIISLIVNILNPQFSISPMSMECRMVWGFLPVVAIIAIYCVIVLPIVAIKCRKLKDAYGIRNDLFICMLMGWFCLIMNTVWDNVLPSVAKIWSGWFFTWITGVAIHTVAVTIPLMSAIRHSRNVIDRMHGASTLGTSMAAVIAGAGGHDLSKRSEYNSILADPYEYRFFCDFAASCFCSEMTAFIDEYQALKSLTVVALGSEDIWREDVDQLEPNYMTRMASSGADAGIGYLALANRNANPNSKSLRLQTPPTVSILETAKAVYPQYNLNEMTPFPVAAMDKLVAIFSVFVNSNSYTAVNLPSGMVLRIREKLGKSELTLTILDEIKEEVLNMLYFDVFTRYSKNK</sequence>
<name>A0A9W8CIH2_9FUNG</name>
<feature type="transmembrane region" description="Helical" evidence="1">
    <location>
        <begin position="294"/>
        <end position="312"/>
    </location>
</feature>
<evidence type="ECO:0000256" key="1">
    <source>
        <dbReference type="SAM" id="Phobius"/>
    </source>
</evidence>
<feature type="domain" description="RGS" evidence="2">
    <location>
        <begin position="386"/>
        <end position="577"/>
    </location>
</feature>
<comment type="caution">
    <text evidence="3">The sequence shown here is derived from an EMBL/GenBank/DDBJ whole genome shotgun (WGS) entry which is preliminary data.</text>
</comment>
<dbReference type="InterPro" id="IPR044926">
    <property type="entry name" value="RGS_subdomain_2"/>
</dbReference>
<keyword evidence="1" id="KW-0812">Transmembrane</keyword>
<evidence type="ECO:0000313" key="3">
    <source>
        <dbReference type="EMBL" id="KAJ1645275.1"/>
    </source>
</evidence>
<dbReference type="SUPFAM" id="SSF48097">
    <property type="entry name" value="Regulator of G-protein signaling, RGS"/>
    <property type="match status" value="1"/>
</dbReference>
<gene>
    <name evidence="3" type="ORF">LPJ64_003114</name>
</gene>
<dbReference type="AlphaFoldDB" id="A0A9W8CIH2"/>
<dbReference type="EMBL" id="JANBOH010000114">
    <property type="protein sequence ID" value="KAJ1645275.1"/>
    <property type="molecule type" value="Genomic_DNA"/>
</dbReference>
<feature type="transmembrane region" description="Helical" evidence="1">
    <location>
        <begin position="219"/>
        <end position="240"/>
    </location>
</feature>
<dbReference type="InterPro" id="IPR016137">
    <property type="entry name" value="RGS"/>
</dbReference>
<accession>A0A9W8CIH2</accession>
<protein>
    <recommendedName>
        <fullName evidence="2">RGS domain-containing protein</fullName>
    </recommendedName>
</protein>
<evidence type="ECO:0000313" key="4">
    <source>
        <dbReference type="Proteomes" id="UP001145021"/>
    </source>
</evidence>
<organism evidence="3 4">
    <name type="scientific">Coemansia asiatica</name>
    <dbReference type="NCBI Taxonomy" id="1052880"/>
    <lineage>
        <taxon>Eukaryota</taxon>
        <taxon>Fungi</taxon>
        <taxon>Fungi incertae sedis</taxon>
        <taxon>Zoopagomycota</taxon>
        <taxon>Kickxellomycotina</taxon>
        <taxon>Kickxellomycetes</taxon>
        <taxon>Kickxellales</taxon>
        <taxon>Kickxellaceae</taxon>
        <taxon>Coemansia</taxon>
    </lineage>
</organism>
<dbReference type="PROSITE" id="PS50132">
    <property type="entry name" value="RGS"/>
    <property type="match status" value="1"/>
</dbReference>
<reference evidence="3" key="1">
    <citation type="submission" date="2022-07" db="EMBL/GenBank/DDBJ databases">
        <title>Phylogenomic reconstructions and comparative analyses of Kickxellomycotina fungi.</title>
        <authorList>
            <person name="Reynolds N.K."/>
            <person name="Stajich J.E."/>
            <person name="Barry K."/>
            <person name="Grigoriev I.V."/>
            <person name="Crous P."/>
            <person name="Smith M.E."/>
        </authorList>
    </citation>
    <scope>NUCLEOTIDE SEQUENCE</scope>
    <source>
        <strain evidence="3">NBRC 105413</strain>
    </source>
</reference>